<dbReference type="EC" id="3.5.2.3" evidence="3"/>
<dbReference type="GO" id="GO:0005829">
    <property type="term" value="C:cytosol"/>
    <property type="evidence" value="ECO:0007669"/>
    <property type="project" value="TreeGrafter"/>
</dbReference>
<dbReference type="GO" id="GO:0004151">
    <property type="term" value="F:dihydroorotase activity"/>
    <property type="evidence" value="ECO:0007669"/>
    <property type="project" value="UniProtKB-EC"/>
</dbReference>
<evidence type="ECO:0000256" key="1">
    <source>
        <dbReference type="SAM" id="SignalP"/>
    </source>
</evidence>
<dbReference type="EMBL" id="AUVB01000028">
    <property type="protein sequence ID" value="KGE04394.1"/>
    <property type="molecule type" value="Genomic_DNA"/>
</dbReference>
<dbReference type="InterPro" id="IPR011059">
    <property type="entry name" value="Metal-dep_hydrolase_composite"/>
</dbReference>
<dbReference type="PANTHER" id="PTHR11647:SF1">
    <property type="entry name" value="COLLAPSIN RESPONSE MEDIATOR PROTEIN"/>
    <property type="match status" value="1"/>
</dbReference>
<dbReference type="SUPFAM" id="SSF51556">
    <property type="entry name" value="Metallo-dependent hydrolases"/>
    <property type="match status" value="1"/>
</dbReference>
<dbReference type="InterPro" id="IPR023100">
    <property type="entry name" value="D-aminoacylase_insert_dom_sf"/>
</dbReference>
<dbReference type="Gene3D" id="3.30.1490.130">
    <property type="entry name" value="D-aminoacylase. Domain 3"/>
    <property type="match status" value="1"/>
</dbReference>
<dbReference type="RefSeq" id="WP_052094403.1">
    <property type="nucleotide sequence ID" value="NZ_KN234752.1"/>
</dbReference>
<organism evidence="3 4">
    <name type="scientific">Pseudohaliea rubra DSM 19751</name>
    <dbReference type="NCBI Taxonomy" id="1265313"/>
    <lineage>
        <taxon>Bacteria</taxon>
        <taxon>Pseudomonadati</taxon>
        <taxon>Pseudomonadota</taxon>
        <taxon>Gammaproteobacteria</taxon>
        <taxon>Cellvibrionales</taxon>
        <taxon>Halieaceae</taxon>
        <taxon>Pseudohaliea</taxon>
    </lineage>
</organism>
<comment type="caution">
    <text evidence="3">The sequence shown here is derived from an EMBL/GenBank/DDBJ whole genome shotgun (WGS) entry which is preliminary data.</text>
</comment>
<keyword evidence="4" id="KW-1185">Reference proteome</keyword>
<protein>
    <submittedName>
        <fullName evidence="3">Dihydroorotase</fullName>
        <ecNumber evidence="3">3.5.2.3</ecNumber>
    </submittedName>
</protein>
<evidence type="ECO:0000259" key="2">
    <source>
        <dbReference type="Pfam" id="PF07969"/>
    </source>
</evidence>
<evidence type="ECO:0000313" key="4">
    <source>
        <dbReference type="Proteomes" id="UP000029640"/>
    </source>
</evidence>
<dbReference type="Proteomes" id="UP000029640">
    <property type="component" value="Unassembled WGS sequence"/>
</dbReference>
<dbReference type="InterPro" id="IPR050378">
    <property type="entry name" value="Metallo-dep_Hydrolases_sf"/>
</dbReference>
<dbReference type="PANTHER" id="PTHR11647">
    <property type="entry name" value="HYDRANTOINASE/DIHYDROPYRIMIDINASE FAMILY MEMBER"/>
    <property type="match status" value="1"/>
</dbReference>
<accession>A0A095X0G9</accession>
<dbReference type="Gene3D" id="3.20.20.140">
    <property type="entry name" value="Metal-dependent hydrolases"/>
    <property type="match status" value="1"/>
</dbReference>
<feature type="chain" id="PRO_5001913823" evidence="1">
    <location>
        <begin position="21"/>
        <end position="500"/>
    </location>
</feature>
<dbReference type="AlphaFoldDB" id="A0A095X0G9"/>
<dbReference type="SUPFAM" id="SSF51338">
    <property type="entry name" value="Composite domain of metallo-dependent hydrolases"/>
    <property type="match status" value="1"/>
</dbReference>
<dbReference type="NCBIfam" id="NF006560">
    <property type="entry name" value="PRK09061.1"/>
    <property type="match status" value="1"/>
</dbReference>
<dbReference type="Pfam" id="PF07969">
    <property type="entry name" value="Amidohydro_3"/>
    <property type="match status" value="1"/>
</dbReference>
<reference evidence="3 4" key="1">
    <citation type="journal article" date="2014" name="Genome Announc.">
        <title>Genome Sequence of Gammaproteobacterial Pseudohaliea rubra Type Strain DSM 19751, Isolated from Coastal Seawater of the Mediterranean Sea.</title>
        <authorList>
            <person name="Spring S."/>
            <person name="Fiebig A."/>
            <person name="Riedel T."/>
            <person name="Goker M."/>
            <person name="Klenk H.P."/>
        </authorList>
    </citation>
    <scope>NUCLEOTIDE SEQUENCE [LARGE SCALE GENOMIC DNA]</scope>
    <source>
        <strain evidence="3 4">DSM 19751</strain>
    </source>
</reference>
<sequence>MTHYLGTALLTLALALPAAAHDLVLRGGRVMDPETGLDAVRDVGIDGDRITVISDIPLRGDRVINATGKVVAPGFIDAHLHGVTPIAHKLALRDGLTSAMDLEFGTLGTRVNDWYAERAGSTQVNYGTASSHELARSLILDGIEAKDVTEAQRSRGQGTRWADGVPTDKEFAAIMATIDAGLAAGALGLGSTVGYLPGASARELYEAQKVAAAYGRLSAVHTRHTPGTATTTPNGIQEMLANAVSLGAPAIVMHFNNPGWELVQDLLVGLRREGHNIWGEIYPYAAGSTTLNAAFFRPEIYEDQLGKRYEDTLFDPATQTFYTKERYLELVAKEPARPVISYKMPPEQIPDWLRMDGITMGSDGMPIDGRHGWGTPFEALPAMHPRGAGARGRTLRLAREHDIPLMHVLAALSYRTAKHLGDTGLAAMRERGRLQEGMVADIVVFDPETVTDNATYAASTRPTTGIETVLVGGRVTVDGGRVREDVFAGKPLRFTPQVPD</sequence>
<evidence type="ECO:0000313" key="3">
    <source>
        <dbReference type="EMBL" id="KGE04394.1"/>
    </source>
</evidence>
<dbReference type="GO" id="GO:0016811">
    <property type="term" value="F:hydrolase activity, acting on carbon-nitrogen (but not peptide) bonds, in linear amides"/>
    <property type="evidence" value="ECO:0007669"/>
    <property type="project" value="InterPro"/>
</dbReference>
<dbReference type="InterPro" id="IPR032466">
    <property type="entry name" value="Metal_Hydrolase"/>
</dbReference>
<dbReference type="InterPro" id="IPR013108">
    <property type="entry name" value="Amidohydro_3"/>
</dbReference>
<feature type="domain" description="Amidohydrolase 3" evidence="2">
    <location>
        <begin position="62"/>
        <end position="477"/>
    </location>
</feature>
<dbReference type="OrthoDB" id="9766983at2"/>
<keyword evidence="3" id="KW-0378">Hydrolase</keyword>
<proteinExistence type="predicted"/>
<keyword evidence="1" id="KW-0732">Signal</keyword>
<dbReference type="eggNOG" id="COG3653">
    <property type="taxonomic scope" value="Bacteria"/>
</dbReference>
<feature type="signal peptide" evidence="1">
    <location>
        <begin position="1"/>
        <end position="20"/>
    </location>
</feature>
<dbReference type="PATRIC" id="fig|1265313.6.peg.1065"/>
<dbReference type="HOGENOM" id="CLU_016107_3_0_6"/>
<dbReference type="Gene3D" id="2.30.40.10">
    <property type="entry name" value="Urease, subunit C, domain 1"/>
    <property type="match status" value="1"/>
</dbReference>
<gene>
    <name evidence="3" type="ORF">HRUBRA_01080</name>
</gene>
<name>A0A095X0G9_9GAMM</name>
<dbReference type="STRING" id="1265313.HRUBRA_01080"/>